<keyword evidence="1" id="KW-0472">Membrane</keyword>
<evidence type="ECO:0000313" key="3">
    <source>
        <dbReference type="Proteomes" id="UP000011783"/>
    </source>
</evidence>
<keyword evidence="1" id="KW-1133">Transmembrane helix</keyword>
<feature type="transmembrane region" description="Helical" evidence="1">
    <location>
        <begin position="58"/>
        <end position="76"/>
    </location>
</feature>
<dbReference type="EMBL" id="AKWO02000031">
    <property type="protein sequence ID" value="EMG01155.1"/>
    <property type="molecule type" value="Genomic_DNA"/>
</dbReference>
<evidence type="ECO:0000313" key="2">
    <source>
        <dbReference type="EMBL" id="EMG01155.1"/>
    </source>
</evidence>
<dbReference type="AlphaFoldDB" id="M3HU95"/>
<feature type="transmembrane region" description="Helical" evidence="1">
    <location>
        <begin position="12"/>
        <end position="33"/>
    </location>
</feature>
<name>M3HU95_LEPBO</name>
<protein>
    <submittedName>
        <fullName evidence="2">Uncharacterized protein</fullName>
    </submittedName>
</protein>
<gene>
    <name evidence="2" type="ORF">LEP1GSC123_1029</name>
</gene>
<sequence length="118" mass="13528">MFRSFLFVRETEGAGVVVIGTIQFLFGFIPNLYHRKPGRMFTMAGAFILPGLLYDKTAMFSSLSGLFAGATFGIFLRQYISTFHTQTVNEEDPIFRFFILIDLTNHLYHSIKTLKPEF</sequence>
<organism evidence="2 3">
    <name type="scientific">Leptospira borgpetersenii str. 200701203</name>
    <dbReference type="NCBI Taxonomy" id="1193007"/>
    <lineage>
        <taxon>Bacteria</taxon>
        <taxon>Pseudomonadati</taxon>
        <taxon>Spirochaetota</taxon>
        <taxon>Spirochaetia</taxon>
        <taxon>Leptospirales</taxon>
        <taxon>Leptospiraceae</taxon>
        <taxon>Leptospira</taxon>
    </lineage>
</organism>
<keyword evidence="1" id="KW-0812">Transmembrane</keyword>
<dbReference type="BioCyc" id="LBOR1193007:G11KN-1955-MONOMER"/>
<accession>M3HU95</accession>
<reference evidence="2 3" key="1">
    <citation type="submission" date="2013-01" db="EMBL/GenBank/DDBJ databases">
        <authorList>
            <person name="Harkins D.M."/>
            <person name="Durkin A.S."/>
            <person name="Brinkac L.M."/>
            <person name="Haft D.H."/>
            <person name="Selengut J.D."/>
            <person name="Sanka R."/>
            <person name="DePew J."/>
            <person name="Purushe J."/>
            <person name="Picardeau M."/>
            <person name="Werts C."/>
            <person name="Goarant C."/>
            <person name="Vinetz J.M."/>
            <person name="Sutton G.G."/>
            <person name="Nierman W.C."/>
            <person name="Fouts D.E."/>
        </authorList>
    </citation>
    <scope>NUCLEOTIDE SEQUENCE [LARGE SCALE GENOMIC DNA]</scope>
    <source>
        <strain evidence="2 3">200701203</strain>
    </source>
</reference>
<comment type="caution">
    <text evidence="2">The sequence shown here is derived from an EMBL/GenBank/DDBJ whole genome shotgun (WGS) entry which is preliminary data.</text>
</comment>
<proteinExistence type="predicted"/>
<dbReference type="Proteomes" id="UP000011783">
    <property type="component" value="Unassembled WGS sequence"/>
</dbReference>
<evidence type="ECO:0000256" key="1">
    <source>
        <dbReference type="SAM" id="Phobius"/>
    </source>
</evidence>